<dbReference type="InterPro" id="IPR001387">
    <property type="entry name" value="Cro/C1-type_HTH"/>
</dbReference>
<name>A0A9J6ZY21_9GAMM</name>
<dbReference type="Proteomes" id="UP001056649">
    <property type="component" value="Chromosome"/>
</dbReference>
<dbReference type="AlphaFoldDB" id="A0A9J6ZY21"/>
<evidence type="ECO:0000259" key="1">
    <source>
        <dbReference type="PROSITE" id="PS50943"/>
    </source>
</evidence>
<proteinExistence type="predicted"/>
<sequence length="123" mass="14242">MAYAHAQYFETYIPRSMDTLGSRLRRKRRERGWTQEELALRAGTNQAVIQKIENGKSLRPRKIDQIAAVLDVNPAWLMFGEKSSSELDPESVEVAKTWNSLPEPIRSRIKRSIFEQAMLHSQK</sequence>
<dbReference type="KEGG" id="eps:L0Y14_15340"/>
<organism evidence="2 3">
    <name type="scientific">Candidatus Endoriftia persephonae</name>
    <dbReference type="NCBI Taxonomy" id="393765"/>
    <lineage>
        <taxon>Bacteria</taxon>
        <taxon>Pseudomonadati</taxon>
        <taxon>Pseudomonadota</taxon>
        <taxon>Gammaproteobacteria</taxon>
        <taxon>Chromatiales</taxon>
        <taxon>Sedimenticolaceae</taxon>
        <taxon>Candidatus Endoriftia</taxon>
    </lineage>
</organism>
<dbReference type="CDD" id="cd00093">
    <property type="entry name" value="HTH_XRE"/>
    <property type="match status" value="1"/>
</dbReference>
<dbReference type="RefSeq" id="WP_005958649.1">
    <property type="nucleotide sequence ID" value="NZ_CP090569.1"/>
</dbReference>
<dbReference type="SUPFAM" id="SSF47413">
    <property type="entry name" value="lambda repressor-like DNA-binding domains"/>
    <property type="match status" value="1"/>
</dbReference>
<accession>A0A9J6ZY21</accession>
<dbReference type="SMART" id="SM00530">
    <property type="entry name" value="HTH_XRE"/>
    <property type="match status" value="1"/>
</dbReference>
<gene>
    <name evidence="2" type="ORF">L0Y14_15340</name>
</gene>
<dbReference type="InterPro" id="IPR010982">
    <property type="entry name" value="Lambda_DNA-bd_dom_sf"/>
</dbReference>
<evidence type="ECO:0000313" key="3">
    <source>
        <dbReference type="Proteomes" id="UP001056649"/>
    </source>
</evidence>
<keyword evidence="3" id="KW-1185">Reference proteome</keyword>
<dbReference type="GO" id="GO:0003677">
    <property type="term" value="F:DNA binding"/>
    <property type="evidence" value="ECO:0007669"/>
    <property type="project" value="InterPro"/>
</dbReference>
<dbReference type="Gene3D" id="1.10.260.40">
    <property type="entry name" value="lambda repressor-like DNA-binding domains"/>
    <property type="match status" value="1"/>
</dbReference>
<evidence type="ECO:0000313" key="2">
    <source>
        <dbReference type="EMBL" id="USF87472.1"/>
    </source>
</evidence>
<dbReference type="Pfam" id="PF01381">
    <property type="entry name" value="HTH_3"/>
    <property type="match status" value="1"/>
</dbReference>
<feature type="domain" description="HTH cro/C1-type" evidence="1">
    <location>
        <begin position="24"/>
        <end position="77"/>
    </location>
</feature>
<protein>
    <submittedName>
        <fullName evidence="2">Helix-turn-helix domain-containing protein</fullName>
    </submittedName>
</protein>
<dbReference type="EMBL" id="CP090569">
    <property type="protein sequence ID" value="USF87472.1"/>
    <property type="molecule type" value="Genomic_DNA"/>
</dbReference>
<reference evidence="2" key="1">
    <citation type="journal article" date="2022" name="Mol. Ecol. Resour.">
        <title>The complete and closed genome of the facultative generalist Candidatus Endoriftia persephone from deep-sea hydrothermal vents.</title>
        <authorList>
            <person name="de Oliveira A.L."/>
            <person name="Srivastava A."/>
            <person name="Espada-Hinojosa S."/>
            <person name="Bright M."/>
        </authorList>
    </citation>
    <scope>NUCLEOTIDE SEQUENCE</scope>
    <source>
        <strain evidence="2">Tica-EPR-9o50.N</strain>
    </source>
</reference>
<dbReference type="PROSITE" id="PS50943">
    <property type="entry name" value="HTH_CROC1"/>
    <property type="match status" value="1"/>
</dbReference>